<sequence>MSTIANIEIPADEFALYDTLVAVPDLELDVERVVAHDDERVMPFIWVSSDHMDDVERAFENDSSIENLELLSDLGEERLYRMDWTTQIEVVVQILVESDATVLDAFGTDGRWEFRILFPEREALSATHEFCEAEGLTMDIRNIYEMDADRHGRFGLSEPQHETLVAAFEHGHYEVPRDITLDDLATELDISHQALSERFRRAYSTLVENTLIVGVGDEE</sequence>
<name>M0ND96_9EURY</name>
<dbReference type="STRING" id="1227456.C450_03217"/>
<dbReference type="InterPro" id="IPR031803">
    <property type="entry name" value="BAT_GAF/HTH-assoc"/>
</dbReference>
<proteinExistence type="predicted"/>
<evidence type="ECO:0000259" key="4">
    <source>
        <dbReference type="Pfam" id="PF15915"/>
    </source>
</evidence>
<accession>M0ND96</accession>
<evidence type="ECO:0000313" key="6">
    <source>
        <dbReference type="Proteomes" id="UP000011625"/>
    </source>
</evidence>
<evidence type="ECO:0000256" key="2">
    <source>
        <dbReference type="ARBA" id="ARBA00023163"/>
    </source>
</evidence>
<dbReference type="PATRIC" id="fig|1227456.3.peg.669"/>
<keyword evidence="1" id="KW-0805">Transcription regulation</keyword>
<feature type="domain" description="HTH bat-type" evidence="3">
    <location>
        <begin position="156"/>
        <end position="207"/>
    </location>
</feature>
<keyword evidence="6" id="KW-1185">Reference proteome</keyword>
<dbReference type="PANTHER" id="PTHR34236">
    <property type="entry name" value="DIMETHYL SULFOXIDE REDUCTASE TRANSCRIPTIONAL ACTIVATOR"/>
    <property type="match status" value="1"/>
</dbReference>
<evidence type="ECO:0000313" key="5">
    <source>
        <dbReference type="EMBL" id="EMA55044.1"/>
    </source>
</evidence>
<protein>
    <submittedName>
        <fullName evidence="5">DNA binding domain-containing protein</fullName>
    </submittedName>
</protein>
<comment type="caution">
    <text evidence="5">The sequence shown here is derived from an EMBL/GenBank/DDBJ whole genome shotgun (WGS) entry which is preliminary data.</text>
</comment>
<evidence type="ECO:0000256" key="1">
    <source>
        <dbReference type="ARBA" id="ARBA00023015"/>
    </source>
</evidence>
<dbReference type="EMBL" id="AOME01000015">
    <property type="protein sequence ID" value="EMA55044.1"/>
    <property type="molecule type" value="Genomic_DNA"/>
</dbReference>
<dbReference type="AlphaFoldDB" id="M0ND96"/>
<gene>
    <name evidence="5" type="ORF">C450_03217</name>
</gene>
<dbReference type="Pfam" id="PF15915">
    <property type="entry name" value="BAT"/>
    <property type="match status" value="1"/>
</dbReference>
<dbReference type="OrthoDB" id="156233at2157"/>
<dbReference type="PANTHER" id="PTHR34236:SF1">
    <property type="entry name" value="DIMETHYL SULFOXIDE REDUCTASE TRANSCRIPTIONAL ACTIVATOR"/>
    <property type="match status" value="1"/>
</dbReference>
<organism evidence="5 6">
    <name type="scientific">Halococcus salifodinae DSM 8989</name>
    <dbReference type="NCBI Taxonomy" id="1227456"/>
    <lineage>
        <taxon>Archaea</taxon>
        <taxon>Methanobacteriati</taxon>
        <taxon>Methanobacteriota</taxon>
        <taxon>Stenosarchaea group</taxon>
        <taxon>Halobacteria</taxon>
        <taxon>Halobacteriales</taxon>
        <taxon>Halococcaceae</taxon>
        <taxon>Halococcus</taxon>
    </lineage>
</organism>
<dbReference type="RefSeq" id="WP_005039926.1">
    <property type="nucleotide sequence ID" value="NZ_AOME01000015.1"/>
</dbReference>
<keyword evidence="2" id="KW-0804">Transcription</keyword>
<evidence type="ECO:0000259" key="3">
    <source>
        <dbReference type="Pfam" id="PF04967"/>
    </source>
</evidence>
<dbReference type="Proteomes" id="UP000011625">
    <property type="component" value="Unassembled WGS sequence"/>
</dbReference>
<feature type="domain" description="Bacterioopsin transcriptional activator GAF and HTH associated" evidence="4">
    <location>
        <begin position="14"/>
        <end position="133"/>
    </location>
</feature>
<dbReference type="InterPro" id="IPR007050">
    <property type="entry name" value="HTH_bacterioopsin"/>
</dbReference>
<reference evidence="5 6" key="1">
    <citation type="journal article" date="2014" name="PLoS Genet.">
        <title>Phylogenetically driven sequencing of extremely halophilic archaea reveals strategies for static and dynamic osmo-response.</title>
        <authorList>
            <person name="Becker E.A."/>
            <person name="Seitzer P.M."/>
            <person name="Tritt A."/>
            <person name="Larsen D."/>
            <person name="Krusor M."/>
            <person name="Yao A.I."/>
            <person name="Wu D."/>
            <person name="Madern D."/>
            <person name="Eisen J.A."/>
            <person name="Darling A.E."/>
            <person name="Facciotti M.T."/>
        </authorList>
    </citation>
    <scope>NUCLEOTIDE SEQUENCE [LARGE SCALE GENOMIC DNA]</scope>
    <source>
        <strain evidence="5 6">DSM 8989</strain>
    </source>
</reference>
<dbReference type="Pfam" id="PF04967">
    <property type="entry name" value="HTH_10"/>
    <property type="match status" value="1"/>
</dbReference>